<dbReference type="EMBL" id="CP019384">
    <property type="protein sequence ID" value="QAT17195.1"/>
    <property type="molecule type" value="Genomic_DNA"/>
</dbReference>
<evidence type="ECO:0000256" key="4">
    <source>
        <dbReference type="ARBA" id="ARBA00022605"/>
    </source>
</evidence>
<dbReference type="EC" id="2.3.1.1" evidence="8"/>
<dbReference type="AlphaFoldDB" id="A0A410P4R5"/>
<feature type="chain" id="PRO_5023386989" description="Arginine biosynthesis bifunctional protein ArgJ alpha chain" evidence="8">
    <location>
        <begin position="1"/>
        <end position="188"/>
    </location>
</feature>
<evidence type="ECO:0000256" key="5">
    <source>
        <dbReference type="ARBA" id="ARBA00022679"/>
    </source>
</evidence>
<feature type="site" description="Involved in the stabilization of negative charge on the oxyanion by the formation of the oxyanion hole" evidence="8">
    <location>
        <position position="114"/>
    </location>
</feature>
<feature type="binding site" evidence="8">
    <location>
        <position position="275"/>
    </location>
    <ligand>
        <name>substrate</name>
    </ligand>
</feature>
<proteinExistence type="inferred from homology"/>
<dbReference type="InterPro" id="IPR042195">
    <property type="entry name" value="ArgJ_beta_C"/>
</dbReference>
<organism evidence="9 10">
    <name type="scientific">Velamenicoccus archaeovorus</name>
    <dbReference type="NCBI Taxonomy" id="1930593"/>
    <lineage>
        <taxon>Bacteria</taxon>
        <taxon>Pseudomonadati</taxon>
        <taxon>Candidatus Omnitrophota</taxon>
        <taxon>Candidatus Velamenicoccus</taxon>
    </lineage>
</organism>
<dbReference type="SUPFAM" id="SSF56266">
    <property type="entry name" value="DmpA/ArgJ-like"/>
    <property type="match status" value="1"/>
</dbReference>
<comment type="subcellular location">
    <subcellularLocation>
        <location evidence="8">Cytoplasm</location>
    </subcellularLocation>
</comment>
<comment type="function">
    <text evidence="8">Catalyzes two activities which are involved in the cyclic version of arginine biosynthesis: the synthesis of N-acetylglutamate from glutamate and acetyl-CoA as the acetyl donor, and of ornithine by transacetylation between N(2)-acetylornithine and glutamate.</text>
</comment>
<evidence type="ECO:0000256" key="2">
    <source>
        <dbReference type="ARBA" id="ARBA00011475"/>
    </source>
</evidence>
<comment type="pathway">
    <text evidence="8">Amino-acid biosynthesis; L-arginine biosynthesis; N(2)-acetyl-L-ornithine from L-glutamate: step 1/4.</text>
</comment>
<comment type="pathway">
    <text evidence="8">Amino-acid biosynthesis; L-arginine biosynthesis; L-ornithine and N-acetyl-L-glutamate from L-glutamate and N(2)-acetyl-L-ornithine (cyclic): step 1/1.</text>
</comment>
<comment type="subunit">
    <text evidence="2 8">Heterotetramer of two alpha and two beta chains.</text>
</comment>
<dbReference type="Gene3D" id="3.10.20.340">
    <property type="entry name" value="ArgJ beta chain, C-terminal domain"/>
    <property type="match status" value="1"/>
</dbReference>
<feature type="binding site" evidence="8">
    <location>
        <position position="189"/>
    </location>
    <ligand>
        <name>substrate</name>
    </ligand>
</feature>
<keyword evidence="8" id="KW-0963">Cytoplasm</keyword>
<keyword evidence="8" id="KW-0511">Multifunctional enzyme</keyword>
<dbReference type="GO" id="GO:0004042">
    <property type="term" value="F:L-glutamate N-acetyltransferase activity"/>
    <property type="evidence" value="ECO:0007669"/>
    <property type="project" value="UniProtKB-UniRule"/>
</dbReference>
<comment type="catalytic activity">
    <reaction evidence="8">
        <text>N(2)-acetyl-L-ornithine + L-glutamate = N-acetyl-L-glutamate + L-ornithine</text>
        <dbReference type="Rhea" id="RHEA:15349"/>
        <dbReference type="ChEBI" id="CHEBI:29985"/>
        <dbReference type="ChEBI" id="CHEBI:44337"/>
        <dbReference type="ChEBI" id="CHEBI:46911"/>
        <dbReference type="ChEBI" id="CHEBI:57805"/>
        <dbReference type="EC" id="2.3.1.35"/>
    </reaction>
</comment>
<feature type="site" description="Cleavage; by autolysis" evidence="8">
    <location>
        <begin position="188"/>
        <end position="189"/>
    </location>
</feature>
<name>A0A410P4R5_VELA1</name>
<dbReference type="Pfam" id="PF01960">
    <property type="entry name" value="ArgJ"/>
    <property type="match status" value="1"/>
</dbReference>
<dbReference type="UniPathway" id="UPA00068">
    <property type="reaction ID" value="UER00106"/>
</dbReference>
<comment type="caution">
    <text evidence="8">Lacks conserved residue(s) required for the propagation of feature annotation.</text>
</comment>
<dbReference type="GO" id="GO:0004358">
    <property type="term" value="F:L-glutamate N-acetyltransferase activity, acting on acetyl-L-ornithine as donor"/>
    <property type="evidence" value="ECO:0007669"/>
    <property type="project" value="UniProtKB-UniRule"/>
</dbReference>
<feature type="active site" description="Nucleophile" evidence="8">
    <location>
        <position position="189"/>
    </location>
</feature>
<keyword evidence="5 8" id="KW-0808">Transferase</keyword>
<comment type="similarity">
    <text evidence="1 8">Belongs to the ArgJ family.</text>
</comment>
<dbReference type="Gene3D" id="3.60.70.12">
    <property type="entry name" value="L-amino peptidase D-ALA esterase/amidase"/>
    <property type="match status" value="1"/>
</dbReference>
<feature type="binding site" evidence="8">
    <location>
        <position position="394"/>
    </location>
    <ligand>
        <name>substrate</name>
    </ligand>
</feature>
<feature type="chain" id="PRO_5023386990" description="Arginine biosynthesis bifunctional protein ArgJ beta chain" evidence="8">
    <location>
        <begin position="189"/>
        <end position="398"/>
    </location>
</feature>
<accession>A0A410P4R5</accession>
<evidence type="ECO:0000256" key="6">
    <source>
        <dbReference type="ARBA" id="ARBA00022813"/>
    </source>
</evidence>
<feature type="binding site" evidence="8">
    <location>
        <position position="150"/>
    </location>
    <ligand>
        <name>substrate</name>
    </ligand>
</feature>
<dbReference type="PANTHER" id="PTHR23100">
    <property type="entry name" value="ARGININE BIOSYNTHESIS BIFUNCTIONAL PROTEIN ARGJ"/>
    <property type="match status" value="1"/>
</dbReference>
<comment type="catalytic activity">
    <reaction evidence="8">
        <text>L-glutamate + acetyl-CoA = N-acetyl-L-glutamate + CoA + H(+)</text>
        <dbReference type="Rhea" id="RHEA:24292"/>
        <dbReference type="ChEBI" id="CHEBI:15378"/>
        <dbReference type="ChEBI" id="CHEBI:29985"/>
        <dbReference type="ChEBI" id="CHEBI:44337"/>
        <dbReference type="ChEBI" id="CHEBI:57287"/>
        <dbReference type="ChEBI" id="CHEBI:57288"/>
        <dbReference type="EC" id="2.3.1.1"/>
    </reaction>
</comment>
<dbReference type="RefSeq" id="WP_128699912.1">
    <property type="nucleotide sequence ID" value="NZ_CP019384.1"/>
</dbReference>
<dbReference type="NCBIfam" id="NF003802">
    <property type="entry name" value="PRK05388.1"/>
    <property type="match status" value="1"/>
</dbReference>
<dbReference type="OrthoDB" id="9804242at2"/>
<dbReference type="Proteomes" id="UP000287243">
    <property type="component" value="Chromosome"/>
</dbReference>
<keyword evidence="4 8" id="KW-0028">Amino-acid biosynthesis</keyword>
<dbReference type="InterPro" id="IPR002813">
    <property type="entry name" value="Arg_biosynth_ArgJ"/>
</dbReference>
<dbReference type="HAMAP" id="MF_01106">
    <property type="entry name" value="ArgJ"/>
    <property type="match status" value="1"/>
</dbReference>
<dbReference type="EC" id="2.3.1.35" evidence="8"/>
<reference evidence="9 10" key="1">
    <citation type="submission" date="2017-01" db="EMBL/GenBank/DDBJ databases">
        <title>First insights into the biology of 'candidatus Vampirococcus archaeovorus'.</title>
        <authorList>
            <person name="Kizina J."/>
            <person name="Jordan S."/>
            <person name="Stueber K."/>
            <person name="Reinhardt R."/>
            <person name="Harder J."/>
        </authorList>
    </citation>
    <scope>NUCLEOTIDE SEQUENCE [LARGE SCALE GENOMIC DNA]</scope>
    <source>
        <strain evidence="9 10">LiM</strain>
    </source>
</reference>
<dbReference type="GO" id="GO:0005737">
    <property type="term" value="C:cytoplasm"/>
    <property type="evidence" value="ECO:0007669"/>
    <property type="project" value="UniProtKB-SubCell"/>
</dbReference>
<dbReference type="GO" id="GO:0006592">
    <property type="term" value="P:ornithine biosynthetic process"/>
    <property type="evidence" value="ECO:0007669"/>
    <property type="project" value="TreeGrafter"/>
</dbReference>
<keyword evidence="6 8" id="KW-0068">Autocatalytic cleavage</keyword>
<dbReference type="GO" id="GO:0006526">
    <property type="term" value="P:L-arginine biosynthetic process"/>
    <property type="evidence" value="ECO:0007669"/>
    <property type="project" value="UniProtKB-UniRule"/>
</dbReference>
<dbReference type="InterPro" id="IPR016117">
    <property type="entry name" value="ArgJ-like_dom_sf"/>
</dbReference>
<gene>
    <name evidence="8" type="primary">argJ</name>
    <name evidence="9" type="ORF">BU251_05340</name>
</gene>
<keyword evidence="7 8" id="KW-0012">Acyltransferase</keyword>
<protein>
    <recommendedName>
        <fullName evidence="8">Arginine biosynthesis bifunctional protein ArgJ</fullName>
    </recommendedName>
    <domain>
        <recommendedName>
            <fullName evidence="8">Glutamate N-acetyltransferase</fullName>
            <ecNumber evidence="8">2.3.1.35</ecNumber>
        </recommendedName>
        <alternativeName>
            <fullName evidence="8">Ornithine acetyltransferase</fullName>
            <shortName evidence="8">OATase</shortName>
        </alternativeName>
        <alternativeName>
            <fullName evidence="8">Ornithine transacetylase</fullName>
        </alternativeName>
    </domain>
    <domain>
        <recommendedName>
            <fullName evidence="8">Amino-acid acetyltransferase</fullName>
            <ecNumber evidence="8">2.3.1.1</ecNumber>
        </recommendedName>
        <alternativeName>
            <fullName evidence="8">N-acetylglutamate synthase</fullName>
            <shortName evidence="8">AGSase</shortName>
        </alternativeName>
    </domain>
    <component>
        <recommendedName>
            <fullName evidence="8">Arginine biosynthesis bifunctional protein ArgJ alpha chain</fullName>
        </recommendedName>
    </component>
    <component>
        <recommendedName>
            <fullName evidence="8">Arginine biosynthesis bifunctional protein ArgJ beta chain</fullName>
        </recommendedName>
    </component>
</protein>
<dbReference type="CDD" id="cd02152">
    <property type="entry name" value="OAT"/>
    <property type="match status" value="1"/>
</dbReference>
<dbReference type="PANTHER" id="PTHR23100:SF0">
    <property type="entry name" value="ARGININE BIOSYNTHESIS BIFUNCTIONAL PROTEIN ARGJ, MITOCHONDRIAL"/>
    <property type="match status" value="1"/>
</dbReference>
<evidence type="ECO:0000256" key="7">
    <source>
        <dbReference type="ARBA" id="ARBA00023315"/>
    </source>
</evidence>
<dbReference type="FunFam" id="3.60.70.12:FF:000001">
    <property type="entry name" value="Arginine biosynthesis bifunctional protein ArgJ, chloroplastic"/>
    <property type="match status" value="1"/>
</dbReference>
<feature type="binding site" evidence="8">
    <location>
        <position position="176"/>
    </location>
    <ligand>
        <name>substrate</name>
    </ligand>
</feature>
<evidence type="ECO:0000313" key="10">
    <source>
        <dbReference type="Proteomes" id="UP000287243"/>
    </source>
</evidence>
<dbReference type="NCBIfam" id="TIGR00120">
    <property type="entry name" value="ArgJ"/>
    <property type="match status" value="1"/>
</dbReference>
<evidence type="ECO:0000313" key="9">
    <source>
        <dbReference type="EMBL" id="QAT17195.1"/>
    </source>
</evidence>
<sequence>MTLKTVSSVLPLGFKASGLSAGIKRSGKPDLALFFSESPCVASAMMTANAFKAAPLVVSAQHLAASKTRALIANSGNANCMTGRKGLRDAREMTASVARQLALKKEEVLVASTGIIGKPLATDKIKAAVPGLVSSLSVKGFPSAAKAVMTTDTFAKTASLQAVIGGKTVTVCGVCKGAGMIAPRMKMATMLAFCFTDALIEKAALKDALACAVDDSFNAVTIDNCMSTNDMVVLMANGRAGNRMIKKGSPEAVRFSRLLRQVCICLAKMIVEDAEGATKFIEVRISGTATKPQAKDLAFGVANSNLFKCAMFGSDPNWGRIAAALGATDSRLKQEDLRIKLNGVYVFNNGRPVAVKDRGLLKGRNIVVDVAVGRGKSGATVYTSDLSYGYVRINADYN</sequence>
<keyword evidence="10" id="KW-1185">Reference proteome</keyword>
<feature type="site" description="Involved in the stabilization of negative charge on the oxyanion by the formation of the oxyanion hole" evidence="8">
    <location>
        <position position="113"/>
    </location>
</feature>
<keyword evidence="3 8" id="KW-0055">Arginine biosynthesis</keyword>
<evidence type="ECO:0000256" key="8">
    <source>
        <dbReference type="HAMAP-Rule" id="MF_01106"/>
    </source>
</evidence>
<evidence type="ECO:0000256" key="3">
    <source>
        <dbReference type="ARBA" id="ARBA00022571"/>
    </source>
</evidence>
<dbReference type="KEGG" id="vai:BU251_05340"/>
<evidence type="ECO:0000256" key="1">
    <source>
        <dbReference type="ARBA" id="ARBA00006774"/>
    </source>
</evidence>